<feature type="chain" id="PRO_5021304710" evidence="1">
    <location>
        <begin position="16"/>
        <end position="117"/>
    </location>
</feature>
<evidence type="ECO:0000256" key="1">
    <source>
        <dbReference type="SAM" id="SignalP"/>
    </source>
</evidence>
<evidence type="ECO:0000313" key="2">
    <source>
        <dbReference type="EMBL" id="QCZ25118.1"/>
    </source>
</evidence>
<dbReference type="Pfam" id="PF03392">
    <property type="entry name" value="OS-D"/>
    <property type="match status" value="1"/>
</dbReference>
<sequence length="117" mass="13464">MELVLALLVVSVAAAIPADTYTTKYDNLDVGEILKNERLYKKYQECLYDTGTCSPDGKELKDVLAEIIKTDCKKCSEKQKNNIVKYLKVVLTEKPDDYLKLEKIYDPDQIFRKKYSS</sequence>
<dbReference type="Gene3D" id="1.10.2080.10">
    <property type="entry name" value="Insect odorant-binding protein A10/Ejaculatory bulb-specific protein 3"/>
    <property type="match status" value="1"/>
</dbReference>
<dbReference type="SUPFAM" id="SSF100910">
    <property type="entry name" value="Chemosensory protein Csp2"/>
    <property type="match status" value="1"/>
</dbReference>
<proteinExistence type="evidence at transcript level"/>
<name>A0A4Y5RGN3_NEZVI</name>
<protein>
    <submittedName>
        <fullName evidence="2">Chemosensory protein 4</fullName>
    </submittedName>
</protein>
<accession>A0A4Y5RGN3</accession>
<dbReference type="PANTHER" id="PTHR11257:SF12">
    <property type="entry name" value="EJACULATORY BULB-SPECIFIC PROTEIN 3-RELATED"/>
    <property type="match status" value="1"/>
</dbReference>
<dbReference type="AlphaFoldDB" id="A0A4Y5RGN3"/>
<gene>
    <name evidence="2" type="primary">CSP4</name>
</gene>
<reference evidence="2" key="1">
    <citation type="submission" date="2019-04" db="EMBL/GenBank/DDBJ databases">
        <title>Candidate genes coding for odorant binding proteins and chemosensory proteins identified from dissected antennae and mouthparts of the southern green stink bug Nezara viridula.</title>
        <authorList>
            <person name="Wu Z."/>
            <person name="Cui Y."/>
            <person name="Qu M."/>
            <person name="Lin J.-H."/>
        </authorList>
    </citation>
    <scope>NUCLEOTIDE SEQUENCE</scope>
</reference>
<dbReference type="PANTHER" id="PTHR11257">
    <property type="entry name" value="CHEMOSENSORY PROTEIN-RELATED"/>
    <property type="match status" value="1"/>
</dbReference>
<organism evidence="2">
    <name type="scientific">Nezara viridula</name>
    <name type="common">Southern green stink bug</name>
    <name type="synonym">Cimex viridulus</name>
    <dbReference type="NCBI Taxonomy" id="85310"/>
    <lineage>
        <taxon>Eukaryota</taxon>
        <taxon>Metazoa</taxon>
        <taxon>Ecdysozoa</taxon>
        <taxon>Arthropoda</taxon>
        <taxon>Hexapoda</taxon>
        <taxon>Insecta</taxon>
        <taxon>Pterygota</taxon>
        <taxon>Neoptera</taxon>
        <taxon>Paraneoptera</taxon>
        <taxon>Hemiptera</taxon>
        <taxon>Heteroptera</taxon>
        <taxon>Panheteroptera</taxon>
        <taxon>Pentatomomorpha</taxon>
        <taxon>Pentatomoidea</taxon>
        <taxon>Pentatomidae</taxon>
        <taxon>Pentatominae</taxon>
        <taxon>Nezara</taxon>
    </lineage>
</organism>
<dbReference type="OrthoDB" id="6344725at2759"/>
<feature type="signal peptide" evidence="1">
    <location>
        <begin position="1"/>
        <end position="15"/>
    </location>
</feature>
<dbReference type="InterPro" id="IPR036682">
    <property type="entry name" value="OS_D_A10/PebIII_sf"/>
</dbReference>
<dbReference type="EMBL" id="MK753206">
    <property type="protein sequence ID" value="QCZ25118.1"/>
    <property type="molecule type" value="mRNA"/>
</dbReference>
<dbReference type="InterPro" id="IPR005055">
    <property type="entry name" value="A10/PebIII"/>
</dbReference>
<keyword evidence="1" id="KW-0732">Signal</keyword>